<accession>A0A2H3KHV7</accession>
<dbReference type="Gene3D" id="3.30.70.120">
    <property type="match status" value="1"/>
</dbReference>
<dbReference type="SUPFAM" id="SSF54913">
    <property type="entry name" value="GlnB-like"/>
    <property type="match status" value="1"/>
</dbReference>
<sequence length="80" mass="8690">MKLIVFVTNDGDADASVDALVEQGFRVTRLATTGGFLRRGNTTLLVGVEDSQVEQAHALLKQVAPGTLAITMDLDRYERL</sequence>
<dbReference type="PANTHER" id="PTHR38456">
    <property type="entry name" value="CYCLIC DI-AMP RECEPTOR A"/>
    <property type="match status" value="1"/>
</dbReference>
<name>A0A2H3KHV7_9CHLR</name>
<dbReference type="PANTHER" id="PTHR38456:SF1">
    <property type="entry name" value="CYCLIC DI-AMP RECEPTOR A"/>
    <property type="match status" value="1"/>
</dbReference>
<protein>
    <recommendedName>
        <fullName evidence="3">Transcriptional regulator</fullName>
    </recommendedName>
</protein>
<evidence type="ECO:0008006" key="3">
    <source>
        <dbReference type="Google" id="ProtNLM"/>
    </source>
</evidence>
<keyword evidence="2" id="KW-1185">Reference proteome</keyword>
<evidence type="ECO:0000313" key="1">
    <source>
        <dbReference type="EMBL" id="PDV97363.1"/>
    </source>
</evidence>
<dbReference type="InterPro" id="IPR011322">
    <property type="entry name" value="N-reg_PII-like_a/b"/>
</dbReference>
<dbReference type="InterPro" id="IPR010375">
    <property type="entry name" value="CdAMP_rec"/>
</dbReference>
<comment type="caution">
    <text evidence="1">The sequence shown here is derived from an EMBL/GenBank/DDBJ whole genome shotgun (WGS) entry which is preliminary data.</text>
</comment>
<dbReference type="RefSeq" id="WP_097654551.1">
    <property type="nucleotide sequence ID" value="NZ_LYXE01000153.1"/>
</dbReference>
<dbReference type="Proteomes" id="UP000220922">
    <property type="component" value="Unassembled WGS sequence"/>
</dbReference>
<gene>
    <name evidence="1" type="ORF">A9Q02_18830</name>
</gene>
<proteinExistence type="predicted"/>
<dbReference type="EMBL" id="LYXE01000153">
    <property type="protein sequence ID" value="PDV97363.1"/>
    <property type="molecule type" value="Genomic_DNA"/>
</dbReference>
<dbReference type="OrthoDB" id="163379at2"/>
<dbReference type="AlphaFoldDB" id="A0A2H3KHV7"/>
<dbReference type="InterPro" id="IPR015867">
    <property type="entry name" value="N-reg_PII/ATP_PRibTrfase_C"/>
</dbReference>
<reference evidence="1 2" key="1">
    <citation type="submission" date="2016-05" db="EMBL/GenBank/DDBJ databases">
        <authorList>
            <person name="Lavstsen T."/>
            <person name="Jespersen J.S."/>
        </authorList>
    </citation>
    <scope>NUCLEOTIDE SEQUENCE [LARGE SCALE GENOMIC DNA]</scope>
    <source>
        <strain evidence="1 2">B7-9</strain>
    </source>
</reference>
<organism evidence="1 2">
    <name type="scientific">Candidatus Chloroploca asiatica</name>
    <dbReference type="NCBI Taxonomy" id="1506545"/>
    <lineage>
        <taxon>Bacteria</taxon>
        <taxon>Bacillati</taxon>
        <taxon>Chloroflexota</taxon>
        <taxon>Chloroflexia</taxon>
        <taxon>Chloroflexales</taxon>
        <taxon>Chloroflexineae</taxon>
        <taxon>Oscillochloridaceae</taxon>
        <taxon>Candidatus Chloroploca</taxon>
    </lineage>
</organism>
<dbReference type="Pfam" id="PF06153">
    <property type="entry name" value="CdAMP_rec"/>
    <property type="match status" value="1"/>
</dbReference>
<evidence type="ECO:0000313" key="2">
    <source>
        <dbReference type="Proteomes" id="UP000220922"/>
    </source>
</evidence>